<dbReference type="EMBL" id="ABXJ01000073">
    <property type="protein sequence ID" value="EEA90391.1"/>
    <property type="molecule type" value="Genomic_DNA"/>
</dbReference>
<sequence length="53" mass="6685">MVTHKNRQILCVTSGLNFTRVRNRWSRFPRMRKRRHRFCRVQERPSRCQDVRK</sequence>
<protein>
    <submittedName>
        <fullName evidence="1">Uncharacterized protein</fullName>
    </submittedName>
</protein>
<keyword evidence="2" id="KW-1185">Reference proteome</keyword>
<accession>B6GBC9</accession>
<dbReference type="HOGENOM" id="CLU_3060491_0_0_11"/>
<dbReference type="STRING" id="445975.COLSTE_01388"/>
<gene>
    <name evidence="1" type="ORF">COLSTE_01388</name>
</gene>
<comment type="caution">
    <text evidence="1">The sequence shown here is derived from an EMBL/GenBank/DDBJ whole genome shotgun (WGS) entry which is preliminary data.</text>
</comment>
<reference evidence="1 2" key="2">
    <citation type="submission" date="2008-10" db="EMBL/GenBank/DDBJ databases">
        <authorList>
            <person name="Fulton L."/>
            <person name="Clifton S."/>
            <person name="Fulton B."/>
            <person name="Xu J."/>
            <person name="Minx P."/>
            <person name="Pepin K.H."/>
            <person name="Johnson M."/>
            <person name="Thiruvilangam P."/>
            <person name="Bhonagiri V."/>
            <person name="Nash W.E."/>
            <person name="Mardis E.R."/>
            <person name="Wilson R.K."/>
        </authorList>
    </citation>
    <scope>NUCLEOTIDE SEQUENCE [LARGE SCALE GENOMIC DNA]</scope>
    <source>
        <strain evidence="1 2">DSM 13279</strain>
    </source>
</reference>
<evidence type="ECO:0000313" key="2">
    <source>
        <dbReference type="Proteomes" id="UP000003560"/>
    </source>
</evidence>
<dbReference type="Proteomes" id="UP000003560">
    <property type="component" value="Unassembled WGS sequence"/>
</dbReference>
<organism evidence="1 2">
    <name type="scientific">Collinsella stercoris DSM 13279</name>
    <dbReference type="NCBI Taxonomy" id="445975"/>
    <lineage>
        <taxon>Bacteria</taxon>
        <taxon>Bacillati</taxon>
        <taxon>Actinomycetota</taxon>
        <taxon>Coriobacteriia</taxon>
        <taxon>Coriobacteriales</taxon>
        <taxon>Coriobacteriaceae</taxon>
        <taxon>Collinsella</taxon>
    </lineage>
</organism>
<evidence type="ECO:0000313" key="1">
    <source>
        <dbReference type="EMBL" id="EEA90391.1"/>
    </source>
</evidence>
<reference evidence="1 2" key="1">
    <citation type="submission" date="2008-10" db="EMBL/GenBank/DDBJ databases">
        <title>Draft genome sequence of Collinsella stercoris (DSM 13279).</title>
        <authorList>
            <person name="Sudarsanam P."/>
            <person name="Ley R."/>
            <person name="Guruge J."/>
            <person name="Turnbaugh P.J."/>
            <person name="Mahowald M."/>
            <person name="Liep D."/>
            <person name="Gordon J."/>
        </authorList>
    </citation>
    <scope>NUCLEOTIDE SEQUENCE [LARGE SCALE GENOMIC DNA]</scope>
    <source>
        <strain evidence="1 2">DSM 13279</strain>
    </source>
</reference>
<proteinExistence type="predicted"/>
<dbReference type="AlphaFoldDB" id="B6GBC9"/>
<name>B6GBC9_9ACTN</name>